<dbReference type="Gene3D" id="3.10.100.10">
    <property type="entry name" value="Mannose-Binding Protein A, subunit A"/>
    <property type="match status" value="1"/>
</dbReference>
<dbReference type="InterPro" id="IPR001304">
    <property type="entry name" value="C-type_lectin-like"/>
</dbReference>
<feature type="region of interest" description="Disordered" evidence="1">
    <location>
        <begin position="28"/>
        <end position="48"/>
    </location>
</feature>
<dbReference type="OrthoDB" id="5795186at2759"/>
<name>A0A0B1SNV6_OESDE</name>
<protein>
    <recommendedName>
        <fullName evidence="2">C-type lectin domain-containing protein</fullName>
    </recommendedName>
</protein>
<dbReference type="Proteomes" id="UP000053660">
    <property type="component" value="Unassembled WGS sequence"/>
</dbReference>
<reference evidence="3 4" key="1">
    <citation type="submission" date="2014-03" db="EMBL/GenBank/DDBJ databases">
        <title>Draft genome of the hookworm Oesophagostomum dentatum.</title>
        <authorList>
            <person name="Mitreva M."/>
        </authorList>
    </citation>
    <scope>NUCLEOTIDE SEQUENCE [LARGE SCALE GENOMIC DNA]</scope>
    <source>
        <strain evidence="3 4">OD-Hann</strain>
    </source>
</reference>
<evidence type="ECO:0000256" key="1">
    <source>
        <dbReference type="SAM" id="MobiDB-lite"/>
    </source>
</evidence>
<evidence type="ECO:0000313" key="4">
    <source>
        <dbReference type="Proteomes" id="UP000053660"/>
    </source>
</evidence>
<keyword evidence="4" id="KW-1185">Reference proteome</keyword>
<evidence type="ECO:0000313" key="3">
    <source>
        <dbReference type="EMBL" id="KHJ87023.1"/>
    </source>
</evidence>
<feature type="domain" description="C-type lectin" evidence="2">
    <location>
        <begin position="82"/>
        <end position="141"/>
    </location>
</feature>
<dbReference type="CDD" id="cd00037">
    <property type="entry name" value="CLECT"/>
    <property type="match status" value="1"/>
</dbReference>
<evidence type="ECO:0000259" key="2">
    <source>
        <dbReference type="PROSITE" id="PS50041"/>
    </source>
</evidence>
<dbReference type="InterPro" id="IPR016186">
    <property type="entry name" value="C-type_lectin-like/link_sf"/>
</dbReference>
<sequence length="149" mass="16358">MGNLASWVKGPITRRPLRDVKKKIKDDRLPLGQKTEVEPESGPGADQSAAINVDRRLWQILSEMPRPSVELLGTQSGNKIILGYSNLMNMGFAWSDGNPSTYTNWAMGEPVTVVAGVAWMDLGTGWWNTAAPTAKSHYICALPAYRPNC</sequence>
<proteinExistence type="predicted"/>
<accession>A0A0B1SNV6</accession>
<organism evidence="3 4">
    <name type="scientific">Oesophagostomum dentatum</name>
    <name type="common">Nodular worm</name>
    <dbReference type="NCBI Taxonomy" id="61180"/>
    <lineage>
        <taxon>Eukaryota</taxon>
        <taxon>Metazoa</taxon>
        <taxon>Ecdysozoa</taxon>
        <taxon>Nematoda</taxon>
        <taxon>Chromadorea</taxon>
        <taxon>Rhabditida</taxon>
        <taxon>Rhabditina</taxon>
        <taxon>Rhabditomorpha</taxon>
        <taxon>Strongyloidea</taxon>
        <taxon>Strongylidae</taxon>
        <taxon>Oesophagostomum</taxon>
    </lineage>
</organism>
<dbReference type="SUPFAM" id="SSF56436">
    <property type="entry name" value="C-type lectin-like"/>
    <property type="match status" value="1"/>
</dbReference>
<gene>
    <name evidence="3" type="ORF">OESDEN_13210</name>
</gene>
<dbReference type="EMBL" id="KN558755">
    <property type="protein sequence ID" value="KHJ87023.1"/>
    <property type="molecule type" value="Genomic_DNA"/>
</dbReference>
<dbReference type="InterPro" id="IPR016187">
    <property type="entry name" value="CTDL_fold"/>
</dbReference>
<dbReference type="AlphaFoldDB" id="A0A0B1SNV6"/>
<dbReference type="PROSITE" id="PS50041">
    <property type="entry name" value="C_TYPE_LECTIN_2"/>
    <property type="match status" value="1"/>
</dbReference>